<sequence length="164" mass="18327">MSELVIPRFGELLSPYISQVPPEITPRFLALLERGAASRYRGWAEMLPEHAEGLMKCSEAEDEIANRIEGAFHLDESLREKLEAPLPGALDTYYEVFSQFSVWDQLRIQANAERQGAGAWQRIAATHPDPQVIEVLNSCSALELESADYMDALIEAHAPDRVSS</sequence>
<accession>A0A6J7RAK7</accession>
<dbReference type="AlphaFoldDB" id="A0A6J7RAK7"/>
<proteinExistence type="predicted"/>
<evidence type="ECO:0000313" key="2">
    <source>
        <dbReference type="EMBL" id="CAB5067205.1"/>
    </source>
</evidence>
<dbReference type="SUPFAM" id="SSF47240">
    <property type="entry name" value="Ferritin-like"/>
    <property type="match status" value="1"/>
</dbReference>
<evidence type="ECO:0000313" key="1">
    <source>
        <dbReference type="EMBL" id="CAB5025756.1"/>
    </source>
</evidence>
<dbReference type="EMBL" id="CAFBPN010000068">
    <property type="protein sequence ID" value="CAB5025756.1"/>
    <property type="molecule type" value="Genomic_DNA"/>
</dbReference>
<name>A0A6J7RAK7_9ZZZZ</name>
<reference evidence="1" key="1">
    <citation type="submission" date="2020-05" db="EMBL/GenBank/DDBJ databases">
        <authorList>
            <person name="Chiriac C."/>
            <person name="Salcher M."/>
            <person name="Ghai R."/>
            <person name="Kavagutti S V."/>
        </authorList>
    </citation>
    <scope>NUCLEOTIDE SEQUENCE</scope>
</reference>
<protein>
    <submittedName>
        <fullName evidence="1">Unannotated protein</fullName>
    </submittedName>
</protein>
<dbReference type="InterPro" id="IPR009078">
    <property type="entry name" value="Ferritin-like_SF"/>
</dbReference>
<organism evidence="1">
    <name type="scientific">freshwater metagenome</name>
    <dbReference type="NCBI Taxonomy" id="449393"/>
    <lineage>
        <taxon>unclassified sequences</taxon>
        <taxon>metagenomes</taxon>
        <taxon>ecological metagenomes</taxon>
    </lineage>
</organism>
<dbReference type="EMBL" id="CAFBQU010000050">
    <property type="protein sequence ID" value="CAB5067205.1"/>
    <property type="molecule type" value="Genomic_DNA"/>
</dbReference>
<gene>
    <name evidence="1" type="ORF">UFOPK4098_01131</name>
    <name evidence="2" type="ORF">UFOPK4347_01414</name>
</gene>